<comment type="caution">
    <text evidence="1">The sequence shown here is derived from an EMBL/GenBank/DDBJ whole genome shotgun (WGS) entry which is preliminary data.</text>
</comment>
<evidence type="ECO:0000313" key="2">
    <source>
        <dbReference type="Proteomes" id="UP001596072"/>
    </source>
</evidence>
<dbReference type="EMBL" id="JBHSNS010000023">
    <property type="protein sequence ID" value="MFC5731677.1"/>
    <property type="molecule type" value="Genomic_DNA"/>
</dbReference>
<protein>
    <recommendedName>
        <fullName evidence="3">DUF402 domain-containing protein</fullName>
    </recommendedName>
</protein>
<evidence type="ECO:0000313" key="1">
    <source>
        <dbReference type="EMBL" id="MFC5731677.1"/>
    </source>
</evidence>
<keyword evidence="2" id="KW-1185">Reference proteome</keyword>
<accession>A0ABW0ZNN4</accession>
<proteinExistence type="predicted"/>
<gene>
    <name evidence="1" type="ORF">ACFPQB_22400</name>
</gene>
<reference evidence="2" key="1">
    <citation type="journal article" date="2019" name="Int. J. Syst. Evol. Microbiol.">
        <title>The Global Catalogue of Microorganisms (GCM) 10K type strain sequencing project: providing services to taxonomists for standard genome sequencing and annotation.</title>
        <authorList>
            <consortium name="The Broad Institute Genomics Platform"/>
            <consortium name="The Broad Institute Genome Sequencing Center for Infectious Disease"/>
            <person name="Wu L."/>
            <person name="Ma J."/>
        </authorList>
    </citation>
    <scope>NUCLEOTIDE SEQUENCE [LARGE SCALE GENOMIC DNA]</scope>
    <source>
        <strain evidence="2">YIM 94188</strain>
    </source>
</reference>
<dbReference type="Proteomes" id="UP001596072">
    <property type="component" value="Unassembled WGS sequence"/>
</dbReference>
<name>A0ABW0ZNN4_9ACTN</name>
<dbReference type="RefSeq" id="WP_136435850.1">
    <property type="nucleotide sequence ID" value="NZ_JBHSNS010000023.1"/>
</dbReference>
<organism evidence="1 2">
    <name type="scientific">Nocardioides vastitatis</name>
    <dbReference type="NCBI Taxonomy" id="2568655"/>
    <lineage>
        <taxon>Bacteria</taxon>
        <taxon>Bacillati</taxon>
        <taxon>Actinomycetota</taxon>
        <taxon>Actinomycetes</taxon>
        <taxon>Propionibacteriales</taxon>
        <taxon>Nocardioidaceae</taxon>
        <taxon>Nocardioides</taxon>
    </lineage>
</organism>
<sequence>MTGATTPTFEGLIDLLVAGNEPTTGYSGSYTELGPDSSRRWRVWRLGKMGRIEEADSGRLHFTAGPQHFWRAGRHPVRDPDLYVRQGWQPVPPELEVLMYAYPEEYWNGWLREDIELVERTLNAIAYDGRPAWRFSAPWVKGGCPLITVDAELGLVAHAAAENGTTVFSWSDLRLEPGLTDAFFEPGPDTLPRGSWPPPVRR</sequence>
<evidence type="ECO:0008006" key="3">
    <source>
        <dbReference type="Google" id="ProtNLM"/>
    </source>
</evidence>